<dbReference type="Gene3D" id="3.40.640.10">
    <property type="entry name" value="Type I PLP-dependent aspartate aminotransferase-like (Major domain)"/>
    <property type="match status" value="1"/>
</dbReference>
<dbReference type="Gene3D" id="3.90.1150.10">
    <property type="entry name" value="Aspartate Aminotransferase, domain 1"/>
    <property type="match status" value="1"/>
</dbReference>
<evidence type="ECO:0000256" key="4">
    <source>
        <dbReference type="ARBA" id="ARBA00038302"/>
    </source>
</evidence>
<evidence type="ECO:0000313" key="8">
    <source>
        <dbReference type="Proteomes" id="UP000621454"/>
    </source>
</evidence>
<dbReference type="GO" id="GO:0004058">
    <property type="term" value="F:aromatic-L-amino-acid decarboxylase activity"/>
    <property type="evidence" value="ECO:0007669"/>
    <property type="project" value="UniProtKB-ARBA"/>
</dbReference>
<dbReference type="GO" id="GO:0019752">
    <property type="term" value="P:carboxylic acid metabolic process"/>
    <property type="evidence" value="ECO:0007669"/>
    <property type="project" value="InterPro"/>
</dbReference>
<comment type="cofactor">
    <cofactor evidence="1 5 6">
        <name>pyridoxal 5'-phosphate</name>
        <dbReference type="ChEBI" id="CHEBI:597326"/>
    </cofactor>
</comment>
<sequence length="499" mass="51219">MNADDLRRRADDALSELTSLREHDAPTHGGHILSYVYDSGLEILDSVAADAARLVQPVNGLDPTVFGSVAAMERDLISFGRTVFHGPEAVGSVTSGGTESCLLAVKAARDHAGAQPGTGSIVLPSTAHAAFLKAAELFGLRVIRVPVDPGTTAVDPAAVASAIADDTVLVVVSAPNYPTGTLDPVADVAEITAARGVALHVDACLGGFALAWWDGPDRQDQLPPWDFRVPGVTSLSADLHKYGYAPKGASLLLHADRDRHRAQYFAVTDWPGYPVVNPTLLGSRSAAGLAAAWAITRTLGESGFAELVSQIRVASERLLATVDAIDGLRVVGDPVGPVFAVAADESAADPLDPHVWGAQVGTHGFTVQAQPAFPQADGTVLPATTHLTITPVTARVVEELSAAMCAAAEEVRGTPAAQPPAALTELAAAFDSGSVTVGQALSLPSEAAGAALVAAGLDPHAPIADGGLDMPSIIAAVHALPRPVTAKLLAEFLAAYCNP</sequence>
<dbReference type="InterPro" id="IPR002129">
    <property type="entry name" value="PyrdxlP-dep_de-COase"/>
</dbReference>
<dbReference type="AlphaFoldDB" id="A0A916TG21"/>
<comment type="similarity">
    <text evidence="4">Belongs to the group II decarboxylase family. Sphingosine-1-phosphate lyase subfamily.</text>
</comment>
<feature type="modified residue" description="N6-(pyridoxal phosphate)lysine" evidence="5">
    <location>
        <position position="241"/>
    </location>
</feature>
<dbReference type="Proteomes" id="UP000621454">
    <property type="component" value="Unassembled WGS sequence"/>
</dbReference>
<evidence type="ECO:0000256" key="5">
    <source>
        <dbReference type="PIRSR" id="PIRSR602129-50"/>
    </source>
</evidence>
<keyword evidence="2 5" id="KW-0663">Pyridoxal phosphate</keyword>
<dbReference type="PANTHER" id="PTHR42735:SF6">
    <property type="entry name" value="SPHINGOSINE-1-PHOSPHATE LYASE 1"/>
    <property type="match status" value="1"/>
</dbReference>
<organism evidence="7 8">
    <name type="scientific">Gordonia jinhuaensis</name>
    <dbReference type="NCBI Taxonomy" id="1517702"/>
    <lineage>
        <taxon>Bacteria</taxon>
        <taxon>Bacillati</taxon>
        <taxon>Actinomycetota</taxon>
        <taxon>Actinomycetes</taxon>
        <taxon>Mycobacteriales</taxon>
        <taxon>Gordoniaceae</taxon>
        <taxon>Gordonia</taxon>
    </lineage>
</organism>
<keyword evidence="7" id="KW-0808">Transferase</keyword>
<protein>
    <submittedName>
        <fullName evidence="7">Aspartate aminotransferase family protein</fullName>
    </submittedName>
</protein>
<dbReference type="RefSeq" id="WP_188588100.1">
    <property type="nucleotide sequence ID" value="NZ_BMGC01000037.1"/>
</dbReference>
<dbReference type="InterPro" id="IPR015422">
    <property type="entry name" value="PyrdxlP-dep_Trfase_small"/>
</dbReference>
<dbReference type="InterPro" id="IPR050477">
    <property type="entry name" value="GrpII_AminoAcid_Decarb"/>
</dbReference>
<dbReference type="InterPro" id="IPR015424">
    <property type="entry name" value="PyrdxlP-dep_Trfase"/>
</dbReference>
<evidence type="ECO:0000256" key="3">
    <source>
        <dbReference type="ARBA" id="ARBA00023239"/>
    </source>
</evidence>
<accession>A0A916TG21</accession>
<reference evidence="7" key="1">
    <citation type="journal article" date="2014" name="Int. J. Syst. Evol. Microbiol.">
        <title>Complete genome sequence of Corynebacterium casei LMG S-19264T (=DSM 44701T), isolated from a smear-ripened cheese.</title>
        <authorList>
            <consortium name="US DOE Joint Genome Institute (JGI-PGF)"/>
            <person name="Walter F."/>
            <person name="Albersmeier A."/>
            <person name="Kalinowski J."/>
            <person name="Ruckert C."/>
        </authorList>
    </citation>
    <scope>NUCLEOTIDE SEQUENCE</scope>
    <source>
        <strain evidence="7">CGMCC 1.12827</strain>
    </source>
</reference>
<dbReference type="EMBL" id="BMGC01000037">
    <property type="protein sequence ID" value="GGB43899.1"/>
    <property type="molecule type" value="Genomic_DNA"/>
</dbReference>
<dbReference type="GO" id="GO:0008483">
    <property type="term" value="F:transaminase activity"/>
    <property type="evidence" value="ECO:0007669"/>
    <property type="project" value="UniProtKB-KW"/>
</dbReference>
<dbReference type="Pfam" id="PF00282">
    <property type="entry name" value="Pyridoxal_deC"/>
    <property type="match status" value="1"/>
</dbReference>
<dbReference type="SUPFAM" id="SSF53383">
    <property type="entry name" value="PLP-dependent transferases"/>
    <property type="match status" value="1"/>
</dbReference>
<reference evidence="7" key="2">
    <citation type="submission" date="2020-09" db="EMBL/GenBank/DDBJ databases">
        <authorList>
            <person name="Sun Q."/>
            <person name="Zhou Y."/>
        </authorList>
    </citation>
    <scope>NUCLEOTIDE SEQUENCE</scope>
    <source>
        <strain evidence="7">CGMCC 1.12827</strain>
    </source>
</reference>
<dbReference type="PANTHER" id="PTHR42735">
    <property type="match status" value="1"/>
</dbReference>
<proteinExistence type="inferred from homology"/>
<gene>
    <name evidence="7" type="ORF">GCM10011489_34280</name>
</gene>
<keyword evidence="7" id="KW-0032">Aminotransferase</keyword>
<dbReference type="InterPro" id="IPR015421">
    <property type="entry name" value="PyrdxlP-dep_Trfase_major"/>
</dbReference>
<keyword evidence="8" id="KW-1185">Reference proteome</keyword>
<evidence type="ECO:0000256" key="6">
    <source>
        <dbReference type="RuleBase" id="RU000382"/>
    </source>
</evidence>
<evidence type="ECO:0000313" key="7">
    <source>
        <dbReference type="EMBL" id="GGB43899.1"/>
    </source>
</evidence>
<evidence type="ECO:0000256" key="1">
    <source>
        <dbReference type="ARBA" id="ARBA00001933"/>
    </source>
</evidence>
<name>A0A916TG21_9ACTN</name>
<dbReference type="Gene3D" id="6.10.140.2150">
    <property type="match status" value="1"/>
</dbReference>
<comment type="caution">
    <text evidence="7">The sequence shown here is derived from an EMBL/GenBank/DDBJ whole genome shotgun (WGS) entry which is preliminary data.</text>
</comment>
<dbReference type="GO" id="GO:0030170">
    <property type="term" value="F:pyridoxal phosphate binding"/>
    <property type="evidence" value="ECO:0007669"/>
    <property type="project" value="InterPro"/>
</dbReference>
<evidence type="ECO:0000256" key="2">
    <source>
        <dbReference type="ARBA" id="ARBA00022898"/>
    </source>
</evidence>
<keyword evidence="3 6" id="KW-0456">Lyase</keyword>